<organism evidence="3 4">
    <name type="scientific">Rubus argutus</name>
    <name type="common">Southern blackberry</name>
    <dbReference type="NCBI Taxonomy" id="59490"/>
    <lineage>
        <taxon>Eukaryota</taxon>
        <taxon>Viridiplantae</taxon>
        <taxon>Streptophyta</taxon>
        <taxon>Embryophyta</taxon>
        <taxon>Tracheophyta</taxon>
        <taxon>Spermatophyta</taxon>
        <taxon>Magnoliopsida</taxon>
        <taxon>eudicotyledons</taxon>
        <taxon>Gunneridae</taxon>
        <taxon>Pentapetalae</taxon>
        <taxon>rosids</taxon>
        <taxon>fabids</taxon>
        <taxon>Rosales</taxon>
        <taxon>Rosaceae</taxon>
        <taxon>Rosoideae</taxon>
        <taxon>Rosoideae incertae sedis</taxon>
        <taxon>Rubus</taxon>
    </lineage>
</organism>
<reference evidence="3 4" key="1">
    <citation type="journal article" date="2023" name="G3 (Bethesda)">
        <title>A chromosome-length genome assembly and annotation of blackberry (Rubus argutus, cv. 'Hillquist').</title>
        <authorList>
            <person name="Bruna T."/>
            <person name="Aryal R."/>
            <person name="Dudchenko O."/>
            <person name="Sargent D.J."/>
            <person name="Mead D."/>
            <person name="Buti M."/>
            <person name="Cavallini A."/>
            <person name="Hytonen T."/>
            <person name="Andres J."/>
            <person name="Pham M."/>
            <person name="Weisz D."/>
            <person name="Mascagni F."/>
            <person name="Usai G."/>
            <person name="Natali L."/>
            <person name="Bassil N."/>
            <person name="Fernandez G.E."/>
            <person name="Lomsadze A."/>
            <person name="Armour M."/>
            <person name="Olukolu B."/>
            <person name="Poorten T."/>
            <person name="Britton C."/>
            <person name="Davik J."/>
            <person name="Ashrafi H."/>
            <person name="Aiden E.L."/>
            <person name="Borodovsky M."/>
            <person name="Worthington M."/>
        </authorList>
    </citation>
    <scope>NUCLEOTIDE SEQUENCE [LARGE SCALE GENOMIC DNA]</scope>
    <source>
        <strain evidence="3">PI 553951</strain>
    </source>
</reference>
<feature type="compositionally biased region" description="Low complexity" evidence="1">
    <location>
        <begin position="87"/>
        <end position="96"/>
    </location>
</feature>
<dbReference type="AlphaFoldDB" id="A0AAW1XBA2"/>
<evidence type="ECO:0000256" key="2">
    <source>
        <dbReference type="SAM" id="SignalP"/>
    </source>
</evidence>
<accession>A0AAW1XBA2</accession>
<feature type="chain" id="PRO_5043329503" evidence="2">
    <location>
        <begin position="17"/>
        <end position="128"/>
    </location>
</feature>
<dbReference type="EMBL" id="JBEDUW010000004">
    <property type="protein sequence ID" value="KAK9933847.1"/>
    <property type="molecule type" value="Genomic_DNA"/>
</dbReference>
<evidence type="ECO:0000256" key="1">
    <source>
        <dbReference type="SAM" id="MobiDB-lite"/>
    </source>
</evidence>
<feature type="signal peptide" evidence="2">
    <location>
        <begin position="1"/>
        <end position="16"/>
    </location>
</feature>
<sequence>MAVTVLLLACLVHATCLLVDEAADMLHAATASQMDLAKVSGHLKCALDFSLDFSSRPPQMFLPHQKILWILDMWSSVDAGALDKYSRSSVGRGSSSYEVDSTSSPTPGSMFPANTMSAIPPSGMEDID</sequence>
<keyword evidence="2" id="KW-0732">Signal</keyword>
<proteinExistence type="predicted"/>
<gene>
    <name evidence="3" type="ORF">M0R45_021021</name>
</gene>
<feature type="compositionally biased region" description="Polar residues" evidence="1">
    <location>
        <begin position="97"/>
        <end position="117"/>
    </location>
</feature>
<name>A0AAW1XBA2_RUBAR</name>
<evidence type="ECO:0000313" key="4">
    <source>
        <dbReference type="Proteomes" id="UP001457282"/>
    </source>
</evidence>
<keyword evidence="4" id="KW-1185">Reference proteome</keyword>
<feature type="region of interest" description="Disordered" evidence="1">
    <location>
        <begin position="86"/>
        <end position="128"/>
    </location>
</feature>
<comment type="caution">
    <text evidence="3">The sequence shown here is derived from an EMBL/GenBank/DDBJ whole genome shotgun (WGS) entry which is preliminary data.</text>
</comment>
<dbReference type="Proteomes" id="UP001457282">
    <property type="component" value="Unassembled WGS sequence"/>
</dbReference>
<protein>
    <submittedName>
        <fullName evidence="3">Uncharacterized protein</fullName>
    </submittedName>
</protein>
<evidence type="ECO:0000313" key="3">
    <source>
        <dbReference type="EMBL" id="KAK9933847.1"/>
    </source>
</evidence>